<keyword evidence="4" id="KW-1185">Reference proteome</keyword>
<proteinExistence type="predicted"/>
<keyword evidence="1" id="KW-1133">Transmembrane helix</keyword>
<evidence type="ECO:0000313" key="4">
    <source>
        <dbReference type="Proteomes" id="UP000002051"/>
    </source>
</evidence>
<evidence type="ECO:0000313" key="3">
    <source>
        <dbReference type="EnsemblPlants" id="AES67853"/>
    </source>
</evidence>
<accession>G7IUI1</accession>
<dbReference type="eggNOG" id="KOG0987">
    <property type="taxonomic scope" value="Eukaryota"/>
</dbReference>
<gene>
    <name evidence="2" type="ordered locus">MTR_2g100050</name>
</gene>
<evidence type="ECO:0000256" key="1">
    <source>
        <dbReference type="SAM" id="Phobius"/>
    </source>
</evidence>
<dbReference type="PaxDb" id="3880-AES67853"/>
<organism evidence="2 4">
    <name type="scientific">Medicago truncatula</name>
    <name type="common">Barrel medic</name>
    <name type="synonym">Medicago tribuloides</name>
    <dbReference type="NCBI Taxonomy" id="3880"/>
    <lineage>
        <taxon>Eukaryota</taxon>
        <taxon>Viridiplantae</taxon>
        <taxon>Streptophyta</taxon>
        <taxon>Embryophyta</taxon>
        <taxon>Tracheophyta</taxon>
        <taxon>Spermatophyta</taxon>
        <taxon>Magnoliopsida</taxon>
        <taxon>eudicotyledons</taxon>
        <taxon>Gunneridae</taxon>
        <taxon>Pentapetalae</taxon>
        <taxon>rosids</taxon>
        <taxon>fabids</taxon>
        <taxon>Fabales</taxon>
        <taxon>Fabaceae</taxon>
        <taxon>Papilionoideae</taxon>
        <taxon>50 kb inversion clade</taxon>
        <taxon>NPAAA clade</taxon>
        <taxon>Hologalegina</taxon>
        <taxon>IRL clade</taxon>
        <taxon>Trifolieae</taxon>
        <taxon>Medicago</taxon>
    </lineage>
</organism>
<keyword evidence="1 2" id="KW-0812">Transmembrane</keyword>
<reference evidence="2 4" key="2">
    <citation type="journal article" date="2014" name="BMC Genomics">
        <title>An improved genome release (version Mt4.0) for the model legume Medicago truncatula.</title>
        <authorList>
            <person name="Tang H."/>
            <person name="Krishnakumar V."/>
            <person name="Bidwell S."/>
            <person name="Rosen B."/>
            <person name="Chan A."/>
            <person name="Zhou S."/>
            <person name="Gentzbittel L."/>
            <person name="Childs K.L."/>
            <person name="Yandell M."/>
            <person name="Gundlach H."/>
            <person name="Mayer K.F."/>
            <person name="Schwartz D.C."/>
            <person name="Town C.D."/>
        </authorList>
    </citation>
    <scope>GENOME REANNOTATION</scope>
    <source>
        <strain evidence="3 4">cv. Jemalong A17</strain>
    </source>
</reference>
<dbReference type="HOGENOM" id="CLU_001324_4_1_1"/>
<name>G7IUI1_MEDTR</name>
<reference evidence="3" key="3">
    <citation type="submission" date="2015-04" db="UniProtKB">
        <authorList>
            <consortium name="EnsemblPlants"/>
        </authorList>
    </citation>
    <scope>IDENTIFICATION</scope>
    <source>
        <strain evidence="3">cv. Jemalong A17</strain>
    </source>
</reference>
<dbReference type="EMBL" id="CM001218">
    <property type="protein sequence ID" value="AES67853.1"/>
    <property type="molecule type" value="Genomic_DNA"/>
</dbReference>
<keyword evidence="1" id="KW-0472">Membrane</keyword>
<feature type="transmembrane region" description="Helical" evidence="1">
    <location>
        <begin position="6"/>
        <end position="24"/>
    </location>
</feature>
<protein>
    <submittedName>
        <fullName evidence="2">Transmembrane protein, putative</fullName>
    </submittedName>
</protein>
<dbReference type="AlphaFoldDB" id="G7IUI1"/>
<dbReference type="EnsemblPlants" id="AES67853">
    <property type="protein sequence ID" value="AES67853"/>
    <property type="gene ID" value="MTR_2g100050"/>
</dbReference>
<sequence>MLLPHFYVSILCIYTALWLIFIHITNLSSKAVKNGSLHSSRSSGLPLPNPVSELERIVNDLKVNYKTYVVEFDVERVTGIYLSQPMFLNEQLYVAISIVTSRDGLKILLLDEDGMCIYTTSNVVFKEVFRNLSNI</sequence>
<reference evidence="2 4" key="1">
    <citation type="journal article" date="2011" name="Nature">
        <title>The Medicago genome provides insight into the evolution of rhizobial symbioses.</title>
        <authorList>
            <person name="Young N.D."/>
            <person name="Debelle F."/>
            <person name="Oldroyd G.E."/>
            <person name="Geurts R."/>
            <person name="Cannon S.B."/>
            <person name="Udvardi M.K."/>
            <person name="Benedito V.A."/>
            <person name="Mayer K.F."/>
            <person name="Gouzy J."/>
            <person name="Schoof H."/>
            <person name="Van de Peer Y."/>
            <person name="Proost S."/>
            <person name="Cook D.R."/>
            <person name="Meyers B.C."/>
            <person name="Spannagl M."/>
            <person name="Cheung F."/>
            <person name="De Mita S."/>
            <person name="Krishnakumar V."/>
            <person name="Gundlach H."/>
            <person name="Zhou S."/>
            <person name="Mudge J."/>
            <person name="Bharti A.K."/>
            <person name="Murray J.D."/>
            <person name="Naoumkina M.A."/>
            <person name="Rosen B."/>
            <person name="Silverstein K.A."/>
            <person name="Tang H."/>
            <person name="Rombauts S."/>
            <person name="Zhao P.X."/>
            <person name="Zhou P."/>
            <person name="Barbe V."/>
            <person name="Bardou P."/>
            <person name="Bechner M."/>
            <person name="Bellec A."/>
            <person name="Berger A."/>
            <person name="Berges H."/>
            <person name="Bidwell S."/>
            <person name="Bisseling T."/>
            <person name="Choisne N."/>
            <person name="Couloux A."/>
            <person name="Denny R."/>
            <person name="Deshpande S."/>
            <person name="Dai X."/>
            <person name="Doyle J.J."/>
            <person name="Dudez A.M."/>
            <person name="Farmer A.D."/>
            <person name="Fouteau S."/>
            <person name="Franken C."/>
            <person name="Gibelin C."/>
            <person name="Gish J."/>
            <person name="Goldstein S."/>
            <person name="Gonzalez A.J."/>
            <person name="Green P.J."/>
            <person name="Hallab A."/>
            <person name="Hartog M."/>
            <person name="Hua A."/>
            <person name="Humphray S.J."/>
            <person name="Jeong D.H."/>
            <person name="Jing Y."/>
            <person name="Jocker A."/>
            <person name="Kenton S.M."/>
            <person name="Kim D.J."/>
            <person name="Klee K."/>
            <person name="Lai H."/>
            <person name="Lang C."/>
            <person name="Lin S."/>
            <person name="Macmil S.L."/>
            <person name="Magdelenat G."/>
            <person name="Matthews L."/>
            <person name="McCorrison J."/>
            <person name="Monaghan E.L."/>
            <person name="Mun J.H."/>
            <person name="Najar F.Z."/>
            <person name="Nicholson C."/>
            <person name="Noirot C."/>
            <person name="O'Bleness M."/>
            <person name="Paule C.R."/>
            <person name="Poulain J."/>
            <person name="Prion F."/>
            <person name="Qin B."/>
            <person name="Qu C."/>
            <person name="Retzel E.F."/>
            <person name="Riddle C."/>
            <person name="Sallet E."/>
            <person name="Samain S."/>
            <person name="Samson N."/>
            <person name="Sanders I."/>
            <person name="Saurat O."/>
            <person name="Scarpelli C."/>
            <person name="Schiex T."/>
            <person name="Segurens B."/>
            <person name="Severin A.J."/>
            <person name="Sherrier D.J."/>
            <person name="Shi R."/>
            <person name="Sims S."/>
            <person name="Singer S.R."/>
            <person name="Sinharoy S."/>
            <person name="Sterck L."/>
            <person name="Viollet A."/>
            <person name="Wang B.B."/>
            <person name="Wang K."/>
            <person name="Wang M."/>
            <person name="Wang X."/>
            <person name="Warfsmann J."/>
            <person name="Weissenbach J."/>
            <person name="White D.D."/>
            <person name="White J.D."/>
            <person name="Wiley G.B."/>
            <person name="Wincker P."/>
            <person name="Xing Y."/>
            <person name="Yang L."/>
            <person name="Yao Z."/>
            <person name="Ying F."/>
            <person name="Zhai J."/>
            <person name="Zhou L."/>
            <person name="Zuber A."/>
            <person name="Denarie J."/>
            <person name="Dixon R.A."/>
            <person name="May G.D."/>
            <person name="Schwartz D.C."/>
            <person name="Rogers J."/>
            <person name="Quetier F."/>
            <person name="Town C.D."/>
            <person name="Roe B.A."/>
        </authorList>
    </citation>
    <scope>NUCLEOTIDE SEQUENCE [LARGE SCALE GENOMIC DNA]</scope>
    <source>
        <strain evidence="2">A17</strain>
        <strain evidence="3 4">cv. Jemalong A17</strain>
    </source>
</reference>
<evidence type="ECO:0000313" key="2">
    <source>
        <dbReference type="EMBL" id="AES67853.1"/>
    </source>
</evidence>
<dbReference type="Proteomes" id="UP000002051">
    <property type="component" value="Chromosome 2"/>
</dbReference>